<name>A0AAD2CTC1_9STRA</name>
<accession>A0AAD2CTC1</accession>
<feature type="region of interest" description="Disordered" evidence="2">
    <location>
        <begin position="1798"/>
        <end position="1825"/>
    </location>
</feature>
<feature type="compositionally biased region" description="Polar residues" evidence="2">
    <location>
        <begin position="1801"/>
        <end position="1812"/>
    </location>
</feature>
<protein>
    <recommendedName>
        <fullName evidence="3">Vacuolar protein sorting-associated protein 13 VPS13 adaptor binding domain-containing protein</fullName>
    </recommendedName>
</protein>
<feature type="region of interest" description="Disordered" evidence="2">
    <location>
        <begin position="2633"/>
        <end position="2657"/>
    </location>
</feature>
<feature type="compositionally biased region" description="Polar residues" evidence="2">
    <location>
        <begin position="1247"/>
        <end position="1263"/>
    </location>
</feature>
<feature type="domain" description="Vacuolar protein sorting-associated protein 13 VPS13 adaptor binding" evidence="3">
    <location>
        <begin position="1929"/>
        <end position="2508"/>
    </location>
</feature>
<feature type="region of interest" description="Disordered" evidence="2">
    <location>
        <begin position="1007"/>
        <end position="1030"/>
    </location>
</feature>
<feature type="compositionally biased region" description="Polar residues" evidence="2">
    <location>
        <begin position="2638"/>
        <end position="2653"/>
    </location>
</feature>
<proteinExistence type="inferred from homology"/>
<evidence type="ECO:0000256" key="2">
    <source>
        <dbReference type="SAM" id="MobiDB-lite"/>
    </source>
</evidence>
<evidence type="ECO:0000313" key="5">
    <source>
        <dbReference type="Proteomes" id="UP001295423"/>
    </source>
</evidence>
<feature type="compositionally biased region" description="Low complexity" evidence="2">
    <location>
        <begin position="597"/>
        <end position="614"/>
    </location>
</feature>
<dbReference type="EMBL" id="CAKOGP040001112">
    <property type="protein sequence ID" value="CAJ1943104.1"/>
    <property type="molecule type" value="Genomic_DNA"/>
</dbReference>
<dbReference type="GO" id="GO:0006623">
    <property type="term" value="P:protein targeting to vacuole"/>
    <property type="evidence" value="ECO:0007669"/>
    <property type="project" value="TreeGrafter"/>
</dbReference>
<evidence type="ECO:0000259" key="3">
    <source>
        <dbReference type="Pfam" id="PF25036"/>
    </source>
</evidence>
<evidence type="ECO:0000313" key="4">
    <source>
        <dbReference type="EMBL" id="CAJ1943104.1"/>
    </source>
</evidence>
<dbReference type="InterPro" id="IPR026847">
    <property type="entry name" value="VPS13"/>
</dbReference>
<dbReference type="Pfam" id="PF25036">
    <property type="entry name" value="VPS13_VAB"/>
    <property type="match status" value="1"/>
</dbReference>
<dbReference type="PANTHER" id="PTHR16166:SF93">
    <property type="entry name" value="INTERMEMBRANE LIPID TRANSFER PROTEIN VPS13"/>
    <property type="match status" value="1"/>
</dbReference>
<feature type="compositionally biased region" description="Basic and acidic residues" evidence="2">
    <location>
        <begin position="575"/>
        <end position="587"/>
    </location>
</feature>
<evidence type="ECO:0000256" key="1">
    <source>
        <dbReference type="ARBA" id="ARBA00006545"/>
    </source>
</evidence>
<comment type="caution">
    <text evidence="4">The sequence shown here is derived from an EMBL/GenBank/DDBJ whole genome shotgun (WGS) entry which is preliminary data.</text>
</comment>
<comment type="similarity">
    <text evidence="1">Belongs to the VPS13 family.</text>
</comment>
<reference evidence="4" key="1">
    <citation type="submission" date="2023-08" db="EMBL/GenBank/DDBJ databases">
        <authorList>
            <person name="Audoor S."/>
            <person name="Bilcke G."/>
        </authorList>
    </citation>
    <scope>NUCLEOTIDE SEQUENCE</scope>
</reference>
<feature type="region of interest" description="Disordered" evidence="2">
    <location>
        <begin position="575"/>
        <end position="637"/>
    </location>
</feature>
<dbReference type="PANTHER" id="PTHR16166">
    <property type="entry name" value="VACUOLAR PROTEIN SORTING-ASSOCIATED PROTEIN VPS13"/>
    <property type="match status" value="1"/>
</dbReference>
<gene>
    <name evidence="4" type="ORF">CYCCA115_LOCUS8279</name>
</gene>
<sequence length="3466" mass="386685">MAKQAILGALEDVIGEFVVNLDKESLKFQALRGRIKLENVQLDGDFIGGRILGSIGLSGFGVLSCWAKTVKITVPLTNIEKEPTRIEIKGIHLLCLPLLPSTANKMYGAGTSKEPTCTLRTRVKRSKLARYEKYFRTGRISGEGPVARRIIIAARNVEKEQKRKNRKRQSTEGAESDAFFDYLVSDLEKERNPEQSTGNNMSSEEKHVNLEADLYDLPRDWKVKLREKMLRNLEAVMIDIHVRCEVSEGGLEFGVQKKSVPNGAQRTNSDHRGLNYDQRAFAFGTTLDELRIRTANENWVVGSHEKNKRNINDDHLGAHPYDVRNNKIFGFENLCMYWDDDPPFLLSETDIIISPEKKMSAESFHLKIGNAMAALVNSQDPGRKVYESLMAKKRSSQAKHVNQSRPHQYCFQDFNYEVKQRISDRTQPGPISCEAEFLPFQWDWKLRPSQLVQYRKLKSAMLSQRRFDTMLRQKPSRSPQKQPLEWWKYAYGCITSRPNSRPWEDVLRIVRSRDEYLELVLKKLSKGKGGSGYHAGLTESESSRLLELEELLPIEALMAFHLIALRQHFDTDQDGTARLEKSGDQGRGRTKIRKKLSSMFRSSSKSSRQLQESSGQHEEVSISQRATTPVIPPKTGDSISTSILEAMKLRLGRKQWKTRLRFLQPGLTISLLTESNDEIVKLVTEGAGEVKLLGPGHQDIYFDISQFELFDCQEQNGQNDRLLFVQAASGDVEIPDENSDSDSEVSETAIIAVPSATSFMKLPPNGVVCRFAAMRSKPSKRMSLSAHPATLIWTTRCFDALAEFFGAPTSKMKTELTRHLKDVSTPLARKAQLAFLSQSDFQFFFNVAAPKVWVPFSSNMSDGSLLLDAGNFRLVCSKKDGNMGTDWNLDASDIQINYIRCHLSEVRQRILNSLLDHNTDESVPIIRPFQVNAVSGRKDAKDVASSFLIEHNTYMGSVMNLDIAISPICLNLVDAEVLARAIGKWYSQGIVAVRGRALSRDEVVPLRDNAGTHSRKQKDKHIGESRHSPPHCLSLTIEKIEMALEGHSKIHISDERSLGSYDTALTGDATSLIRTYVVELFQISARRSRHHQVTATELLINDASVVQVRNSFEYTPLAHRHIAVQDQYCILERRNVGSTSNATHSTAPVIHDGIAPKVLQPHQILKVSLFHDRRTHLDEVEIDIESFVLRVTPTSLKDCAKGIRKIVELVQLMTKEMERNVHEQGRKARQQGNNNDPEDGKTKASRPGSQTFSVTSDLTNPHSDLTGLQKEDDDSVTRSPSDSSLLFKVTIRDGMILAGRPTSSEVSDHRVSGSARRSYAFAVVHVSSNALIMFQSIENHDASGNTTLHASLDNLSISVTTAFDSASASVSSPMIGPTGAELRIMNATENQGCVVSRELSLDCEHLKSALTPNDLRILVNILKTMMNRLKGESDALHSAREKMRRNEDSGVAALMKYQKRGTGIATSIRVEFQTFSFVVLRAYRSKFGAPEFLSFNLKELKAKLDGCISALTGECNAGISIDYFNSEVGVWDHAVEPFPITVHVDQMPNELVLDATTPTPVQLNLTGIFLRDVAELSIDSLNTQETTERPNVLTPSALSTVGLRRATESHTVSIHNFTGMDIEVHPMSPSSVSSPRQSSVRFDTIGLGLIKDSCCVSIESIVDVAHFQNSVDEAMEAMKLSLQVASTSDISIGEREIVSNLPVSSPLDHSVSMHLLRPKDVVGGGRSSPETVQNEMANSAREYVNFHAEPVVEWCMQNQRLRSSTVDLYSLRKGRDLLSASIWSPEEDYNEDALVHLQGKDPSTSSNNQVGSPSRKGKTHTGHKSEWLRPYLKNDSPEWTDMTCILRMARERVMLPDSNWIWVNNWSVDVNGVYGESTDADGWEYQADFETFTRARRFYQRGDSCRRRRWTRTRIVKPPSLDDPNRQLKLVWETSRDDRGNYKVEVKSHVTVHNSTGSKLSLFVSSPTWDEEKYAGSVEPARKANVPIVLSSALYLHLAKNRSGRLSSSIKDYATADKVMILPTGYNSNVLVRTCMELGDASETSLHFLLQIECKRGIVDIHVEPVLRVVNLLPCQLECQLGELLRPSDRRQADSRPSLPLGMKKRVANVETLTIASGKAGKCIALNPSAKPHLSLRVPGYKWSCWQRIVNRKVSTCTWRPDEDEEDLYFNFDKDDVEKGDEFRMTVRFDRLGDAYRDPLVLVVAVECGHSPTIRVYAQYWIVDKTGFGCHFCESGTNVMGTSPDVECSRRSHLLKEDSRIPAIKRDMKIQGHQWSIGMSGMSLYFSRQEKIALSIESGVGDRSYLTIAEKSKWTAALDISNVMPKAVLSVDESGGSRRFELAIGVSMCDGIFSRTKLITVIPRYQIVNLLKRDIVLAQDGCLKKSIVIPSQASVPYHWERQSLPPKVRLGAPNAKEKDSKSFSNCWANGCIQLDKIGITSMRLPTSTLVPTKPMVVQAEVRLATKEQSSAVVIVLWSTNEKSNPLYVLRNTTPHTIICRQPLQAEENEGTVNDLAIVPNIDGVGRASIECGAEFSPIVRSMLGLDRLEEFVWILKGGEVTCFGFDDPEKPHILEWACVDEDNPFFNSTLRKAVVEVDAMGSTSSLGVGDGREIRCQIGAELSTKVIVFSVEEPPENHSPSSLDPNAKNTANGSPFDFEGDDEHPSFSFRFNVPVMCASFIDNLDPSQYGREILMASFENLYLTLSQSREGYHEMELQLMSLQVDNHVPSSIHPVLLFCPKNDDKEPFLHMSAVRRMQQSYTYVFRYAACRMLEVHIFLDRRTAETIARYIEPVTQAENIVAGKTGSWVSDLTSGMETKYSHPDRRAPREVELLTRTANSGRIYFEQLHLHPVRISLTFTQEWMESSQAESMMVFQFIRGMASIADAPLTFTSFVVAHVFESPQTLVRVIATHYSSQLTKQIFTILGSLAILGVPADFISNVGTGVRDFFYEPIQGAVHGPRQFIEGLEAGTQSLARGVFVGVVRGAANVTDVINSNLAGLTADDDFIDERKAHQRMLADAMSRGVASRTFYNSLFLAGASIARGVKSGAYGIVDQPTRYASKFGPVGFMKGVGKAMVGALVKPVVGVGDAATLLMNHVSDATSNKQIHHKIPKRLRRALPSTNSQKPNCVSLQPYDDRAAKAQKIVTGGESVDDIYIGHVNIPTHLIIASDQCLWAIDRGSREPWCVAWEEISHFGATEMGMRIAVFSQTGLKTFLFHTDDDEETEDLHKLLAMQLQKTGNSSSNLAELRPSSGDDELDIMLTKIPGVKSQQSRHVFGSCNAMKKRLPSGVKDEIDLIEQCFERIKRLGSASNRYFATIDEEAWNLVSCWGQVFSGLSSRRCIAASVINGTGGDIQIKSTKLVEGGSPCYSLPTREFDPDQGVLHAGGVILFFGWGVVPSLLQPGNVFMHIETNGFIADLADQKSRDTLAEATSGHRIGFLEKSYDDAGWWAKYWLILLRDDDDK</sequence>
<keyword evidence="5" id="KW-1185">Reference proteome</keyword>
<dbReference type="InterPro" id="IPR009543">
    <property type="entry name" value="VPS13_VAB"/>
</dbReference>
<dbReference type="GO" id="GO:0045053">
    <property type="term" value="P:protein retention in Golgi apparatus"/>
    <property type="evidence" value="ECO:0007669"/>
    <property type="project" value="TreeGrafter"/>
</dbReference>
<dbReference type="Proteomes" id="UP001295423">
    <property type="component" value="Unassembled WGS sequence"/>
</dbReference>
<organism evidence="4 5">
    <name type="scientific">Cylindrotheca closterium</name>
    <dbReference type="NCBI Taxonomy" id="2856"/>
    <lineage>
        <taxon>Eukaryota</taxon>
        <taxon>Sar</taxon>
        <taxon>Stramenopiles</taxon>
        <taxon>Ochrophyta</taxon>
        <taxon>Bacillariophyta</taxon>
        <taxon>Bacillariophyceae</taxon>
        <taxon>Bacillariophycidae</taxon>
        <taxon>Bacillariales</taxon>
        <taxon>Bacillariaceae</taxon>
        <taxon>Cylindrotheca</taxon>
    </lineage>
</organism>
<feature type="region of interest" description="Disordered" evidence="2">
    <location>
        <begin position="1219"/>
        <end position="1281"/>
    </location>
</feature>